<comment type="similarity">
    <text evidence="4">Belongs to the MqnA/MqnD family. MqnA subfamily.</text>
</comment>
<dbReference type="EMBL" id="DSHW01000242">
    <property type="protein sequence ID" value="HEQ88407.1"/>
    <property type="molecule type" value="Genomic_DNA"/>
</dbReference>
<dbReference type="EC" id="4.2.1.151" evidence="4"/>
<evidence type="ECO:0000256" key="4">
    <source>
        <dbReference type="HAMAP-Rule" id="MF_00995"/>
    </source>
</evidence>
<gene>
    <name evidence="4" type="primary">mqnA</name>
    <name evidence="5" type="ORF">ENP06_03235</name>
</gene>
<dbReference type="SUPFAM" id="SSF53850">
    <property type="entry name" value="Periplasmic binding protein-like II"/>
    <property type="match status" value="1"/>
</dbReference>
<dbReference type="Gene3D" id="3.40.190.10">
    <property type="entry name" value="Periplasmic binding protein-like II"/>
    <property type="match status" value="2"/>
</dbReference>
<dbReference type="InterPro" id="IPR003773">
    <property type="entry name" value="Menaquinone_biosynth"/>
</dbReference>
<dbReference type="PANTHER" id="PTHR37690:SF1">
    <property type="entry name" value="CHORISMATE DEHYDRATASE"/>
    <property type="match status" value="1"/>
</dbReference>
<name>A0A7V1ZHW8_9BACT</name>
<dbReference type="InterPro" id="IPR030868">
    <property type="entry name" value="MqnA"/>
</dbReference>
<dbReference type="HAMAP" id="MF_00995">
    <property type="entry name" value="MqnA"/>
    <property type="match status" value="1"/>
</dbReference>
<dbReference type="UniPathway" id="UPA00079"/>
<dbReference type="Pfam" id="PF02621">
    <property type="entry name" value="VitK2_biosynth"/>
    <property type="match status" value="1"/>
</dbReference>
<comment type="pathway">
    <text evidence="1 4">Quinol/quinone metabolism; menaquinone biosynthesis.</text>
</comment>
<dbReference type="PANTHER" id="PTHR37690">
    <property type="entry name" value="CHORISMATE DEHYDRATASE"/>
    <property type="match status" value="1"/>
</dbReference>
<evidence type="ECO:0000256" key="1">
    <source>
        <dbReference type="ARBA" id="ARBA00004863"/>
    </source>
</evidence>
<keyword evidence="2 4" id="KW-0474">Menaquinone biosynthesis</keyword>
<dbReference type="AlphaFoldDB" id="A0A7V1ZHW8"/>
<evidence type="ECO:0000256" key="3">
    <source>
        <dbReference type="ARBA" id="ARBA00023239"/>
    </source>
</evidence>
<comment type="caution">
    <text evidence="5">The sequence shown here is derived from an EMBL/GenBank/DDBJ whole genome shotgun (WGS) entry which is preliminary data.</text>
</comment>
<comment type="catalytic activity">
    <reaction evidence="4">
        <text>chorismate = 3-[(1-carboxyvinyl)-oxy]benzoate + H2O</text>
        <dbReference type="Rhea" id="RHEA:40051"/>
        <dbReference type="ChEBI" id="CHEBI:15377"/>
        <dbReference type="ChEBI" id="CHEBI:29748"/>
        <dbReference type="ChEBI" id="CHEBI:76981"/>
        <dbReference type="EC" id="4.2.1.151"/>
    </reaction>
</comment>
<protein>
    <recommendedName>
        <fullName evidence="4">Chorismate dehydratase</fullName>
        <ecNumber evidence="4">4.2.1.151</ecNumber>
    </recommendedName>
    <alternativeName>
        <fullName evidence="4">Menaquinone biosynthetic enzyme MqnA</fullName>
    </alternativeName>
</protein>
<comment type="function">
    <text evidence="4">Catalyzes the dehydration of chorismate into 3-[(1-carboxyvinyl)oxy]benzoate, a step in the biosynthesis of menaquinone (MK, vitamin K2).</text>
</comment>
<accession>A0A7V1ZHW8</accession>
<reference evidence="5" key="1">
    <citation type="journal article" date="2020" name="mSystems">
        <title>Genome- and Community-Level Interaction Insights into Carbon Utilization and Element Cycling Functions of Hydrothermarchaeota in Hydrothermal Sediment.</title>
        <authorList>
            <person name="Zhou Z."/>
            <person name="Liu Y."/>
            <person name="Xu W."/>
            <person name="Pan J."/>
            <person name="Luo Z.H."/>
            <person name="Li M."/>
        </authorList>
    </citation>
    <scope>NUCLEOTIDE SEQUENCE [LARGE SCALE GENOMIC DNA]</scope>
    <source>
        <strain evidence="5">SpSt-186</strain>
    </source>
</reference>
<evidence type="ECO:0000313" key="5">
    <source>
        <dbReference type="EMBL" id="HEQ88407.1"/>
    </source>
</evidence>
<dbReference type="CDD" id="cd13634">
    <property type="entry name" value="PBP2_Sco4506"/>
    <property type="match status" value="1"/>
</dbReference>
<keyword evidence="3 4" id="KW-0456">Lyase</keyword>
<organism evidence="5">
    <name type="scientific">Thermoanaerobaculum aquaticum</name>
    <dbReference type="NCBI Taxonomy" id="1312852"/>
    <lineage>
        <taxon>Bacteria</taxon>
        <taxon>Pseudomonadati</taxon>
        <taxon>Acidobacteriota</taxon>
        <taxon>Thermoanaerobaculia</taxon>
        <taxon>Thermoanaerobaculales</taxon>
        <taxon>Thermoanaerobaculaceae</taxon>
        <taxon>Thermoanaerobaculum</taxon>
    </lineage>
</organism>
<evidence type="ECO:0000256" key="2">
    <source>
        <dbReference type="ARBA" id="ARBA00022428"/>
    </source>
</evidence>
<dbReference type="GO" id="GO:0016836">
    <property type="term" value="F:hydro-lyase activity"/>
    <property type="evidence" value="ECO:0007669"/>
    <property type="project" value="UniProtKB-UniRule"/>
</dbReference>
<proteinExistence type="inferred from homology"/>
<dbReference type="GO" id="GO:0009234">
    <property type="term" value="P:menaquinone biosynthetic process"/>
    <property type="evidence" value="ECO:0007669"/>
    <property type="project" value="UniProtKB-UniRule"/>
</dbReference>
<sequence>MPPVAIVGVKFLNARPLLAGLEAGLPAPVPYTFSVAEPARCADLLREGQAQVGLVPVGALPQLPGIVAYPKLGIAARRETTSVLLVSRVPLAEVRVLAAHTASRTSVVLARLLLKAKYGVAPQVVPANPPVEAMLARAEAAVVIGDPAMAVDGAAGLYRCDLAAEWMAWRGKPFVFAVWGLRPPAGDAVLPLLEASYGFARQHWEELLPQWAAAHGASPARTRDYLERRLHFQLGEEERQAVEEFLKLAAESGLVPRREGGIWHG</sequence>